<evidence type="ECO:0000313" key="4">
    <source>
        <dbReference type="Proteomes" id="UP001304650"/>
    </source>
</evidence>
<dbReference type="InterPro" id="IPR006680">
    <property type="entry name" value="Amidohydro-rel"/>
</dbReference>
<dbReference type="AlphaFoldDB" id="A0AA96LN89"/>
<dbReference type="PANTHER" id="PTHR43569:SF2">
    <property type="entry name" value="AMIDOHYDROLASE-RELATED DOMAIN-CONTAINING PROTEIN"/>
    <property type="match status" value="1"/>
</dbReference>
<dbReference type="Gene3D" id="3.20.20.140">
    <property type="entry name" value="Metal-dependent hydrolases"/>
    <property type="match status" value="1"/>
</dbReference>
<dbReference type="RefSeq" id="WP_314796817.1">
    <property type="nucleotide sequence ID" value="NZ_CP130319.1"/>
</dbReference>
<dbReference type="InterPro" id="IPR032466">
    <property type="entry name" value="Metal_Hydrolase"/>
</dbReference>
<reference evidence="3" key="1">
    <citation type="submission" date="2022-02" db="EMBL/GenBank/DDBJ databases">
        <title>Paenibacillus sp. MBLB1832 Whole Genome Shotgun Sequencing.</title>
        <authorList>
            <person name="Hwang C.Y."/>
            <person name="Cho E.-S."/>
            <person name="Seo M.-J."/>
        </authorList>
    </citation>
    <scope>NUCLEOTIDE SEQUENCE</scope>
    <source>
        <strain evidence="3">MBLB1832</strain>
    </source>
</reference>
<dbReference type="Pfam" id="PF04909">
    <property type="entry name" value="Amidohydro_2"/>
    <property type="match status" value="1"/>
</dbReference>
<gene>
    <name evidence="3" type="ORF">MJB10_17755</name>
</gene>
<dbReference type="KEGG" id="proo:MJB10_17755"/>
<protein>
    <submittedName>
        <fullName evidence="3">Amidohydrolase family protein</fullName>
    </submittedName>
</protein>
<dbReference type="PANTHER" id="PTHR43569">
    <property type="entry name" value="AMIDOHYDROLASE"/>
    <property type="match status" value="1"/>
</dbReference>
<evidence type="ECO:0000256" key="1">
    <source>
        <dbReference type="ARBA" id="ARBA00038310"/>
    </source>
</evidence>
<evidence type="ECO:0000259" key="2">
    <source>
        <dbReference type="Pfam" id="PF04909"/>
    </source>
</evidence>
<dbReference type="Proteomes" id="UP001304650">
    <property type="component" value="Chromosome"/>
</dbReference>
<keyword evidence="4" id="KW-1185">Reference proteome</keyword>
<evidence type="ECO:0000313" key="3">
    <source>
        <dbReference type="EMBL" id="WNR42954.1"/>
    </source>
</evidence>
<accession>A0AA96LN89</accession>
<sequence>MTYIDTHVHFWKPSRGDYGWLKPSNERLYRDYLPEQLLPELQAQGVEGVIAVQAAFTVEEAEFLLGLADRNPCIVGVVGGIDPLAADFTDKLERLSTHECFVGLRFNGDTFAMSEVEESLRRLQQAGLTLDVLAGSEQLEAVYERLRRVPELKAVVNHLGNPLRGEADLWRQGIGRLAELPEVRVKLSGMITQAGGDSSPAEQVERLKPYIDDLLHSFGAKRLLFGSDWPVALLGGGYEHVVRLFESLLDRAVSKQDQQAIRSGNAREVYKVRLSS</sequence>
<dbReference type="EMBL" id="CP130319">
    <property type="protein sequence ID" value="WNR42954.1"/>
    <property type="molecule type" value="Genomic_DNA"/>
</dbReference>
<dbReference type="GO" id="GO:0016787">
    <property type="term" value="F:hydrolase activity"/>
    <property type="evidence" value="ECO:0007669"/>
    <property type="project" value="InterPro"/>
</dbReference>
<comment type="similarity">
    <text evidence="1">Belongs to the metallo-dependent hydrolases superfamily.</text>
</comment>
<name>A0AA96LN89_9BACL</name>
<proteinExistence type="inferred from homology"/>
<dbReference type="InterPro" id="IPR052350">
    <property type="entry name" value="Metallo-dep_Lactonases"/>
</dbReference>
<dbReference type="SUPFAM" id="SSF51556">
    <property type="entry name" value="Metallo-dependent hydrolases"/>
    <property type="match status" value="1"/>
</dbReference>
<organism evidence="3 4">
    <name type="scientific">Paenibacillus roseopurpureus</name>
    <dbReference type="NCBI Taxonomy" id="2918901"/>
    <lineage>
        <taxon>Bacteria</taxon>
        <taxon>Bacillati</taxon>
        <taxon>Bacillota</taxon>
        <taxon>Bacilli</taxon>
        <taxon>Bacillales</taxon>
        <taxon>Paenibacillaceae</taxon>
        <taxon>Paenibacillus</taxon>
    </lineage>
</organism>
<feature type="domain" description="Amidohydrolase-related" evidence="2">
    <location>
        <begin position="4"/>
        <end position="271"/>
    </location>
</feature>